<accession>A0A379TC13</accession>
<dbReference type="AlphaFoldDB" id="A0A379TC13"/>
<name>A0A379TC13_SALER</name>
<dbReference type="Proteomes" id="UP000254741">
    <property type="component" value="Unassembled WGS sequence"/>
</dbReference>
<reference evidence="1 2" key="1">
    <citation type="submission" date="2018-06" db="EMBL/GenBank/DDBJ databases">
        <authorList>
            <consortium name="Pathogen Informatics"/>
            <person name="Doyle S."/>
        </authorList>
    </citation>
    <scope>NUCLEOTIDE SEQUENCE [LARGE SCALE GENOMIC DNA]</scope>
    <source>
        <strain evidence="1 2">NCTC8297</strain>
    </source>
</reference>
<gene>
    <name evidence="1" type="ORF">NCTC8297_03233</name>
</gene>
<sequence length="102" mass="11702">MDIKINEIKIMPPTEFTPDQLIEEKEINSPSMLALQELQETTGTALYETMEEIGMALSGKLREKYKLIDAEKLERRQQALLRLLKQIQEDNGGNIAPACRRK</sequence>
<dbReference type="EMBL" id="UGXG01000002">
    <property type="protein sequence ID" value="SUG47951.1"/>
    <property type="molecule type" value="Genomic_DNA"/>
</dbReference>
<evidence type="ECO:0000313" key="2">
    <source>
        <dbReference type="Proteomes" id="UP000254741"/>
    </source>
</evidence>
<protein>
    <submittedName>
        <fullName evidence="1">Type III secretion system protein SsaL</fullName>
    </submittedName>
</protein>
<proteinExistence type="predicted"/>
<evidence type="ECO:0000313" key="1">
    <source>
        <dbReference type="EMBL" id="SUG47951.1"/>
    </source>
</evidence>
<organism evidence="1 2">
    <name type="scientific">Salmonella enterica subsp. arizonae</name>
    <dbReference type="NCBI Taxonomy" id="59203"/>
    <lineage>
        <taxon>Bacteria</taxon>
        <taxon>Pseudomonadati</taxon>
        <taxon>Pseudomonadota</taxon>
        <taxon>Gammaproteobacteria</taxon>
        <taxon>Enterobacterales</taxon>
        <taxon>Enterobacteriaceae</taxon>
        <taxon>Salmonella</taxon>
    </lineage>
</organism>